<dbReference type="GO" id="GO:0004067">
    <property type="term" value="F:asparaginase activity"/>
    <property type="evidence" value="ECO:0007669"/>
    <property type="project" value="UniProtKB-UniRule"/>
</dbReference>
<dbReference type="PIRSF" id="PIRSF500176">
    <property type="entry name" value="L_ASNase"/>
    <property type="match status" value="1"/>
</dbReference>
<dbReference type="InterPro" id="IPR020827">
    <property type="entry name" value="Asparaginase/glutaminase_AS1"/>
</dbReference>
<dbReference type="InterPro" id="IPR027474">
    <property type="entry name" value="L-asparaginase_N"/>
</dbReference>
<evidence type="ECO:0000259" key="10">
    <source>
        <dbReference type="Pfam" id="PF17763"/>
    </source>
</evidence>
<evidence type="ECO:0000256" key="5">
    <source>
        <dbReference type="PIRSR" id="PIRSR001220-1"/>
    </source>
</evidence>
<dbReference type="PROSITE" id="PS00917">
    <property type="entry name" value="ASN_GLN_ASE_2"/>
    <property type="match status" value="1"/>
</dbReference>
<dbReference type="GO" id="GO:0006528">
    <property type="term" value="P:asparagine metabolic process"/>
    <property type="evidence" value="ECO:0007669"/>
    <property type="project" value="InterPro"/>
</dbReference>
<evidence type="ECO:0000256" key="6">
    <source>
        <dbReference type="PIRSR" id="PIRSR001220-2"/>
    </source>
</evidence>
<dbReference type="AlphaFoldDB" id="W9ATD8"/>
<dbReference type="STRING" id="258533.BN977_03593"/>
<proteinExistence type="inferred from homology"/>
<accession>W9ATD8</accession>
<evidence type="ECO:0000256" key="3">
    <source>
        <dbReference type="ARBA" id="ARBA00022801"/>
    </source>
</evidence>
<evidence type="ECO:0000256" key="7">
    <source>
        <dbReference type="PROSITE-ProRule" id="PRU10099"/>
    </source>
</evidence>
<dbReference type="eggNOG" id="COG0252">
    <property type="taxonomic scope" value="Bacteria"/>
</dbReference>
<dbReference type="PIRSF" id="PIRSF001220">
    <property type="entry name" value="L-ASNase_gatD"/>
    <property type="match status" value="1"/>
</dbReference>
<dbReference type="PANTHER" id="PTHR11707:SF28">
    <property type="entry name" value="60 KDA LYSOPHOSPHOLIPASE"/>
    <property type="match status" value="1"/>
</dbReference>
<keyword evidence="3" id="KW-0378">Hydrolase</keyword>
<dbReference type="InterPro" id="IPR027473">
    <property type="entry name" value="L-asparaginase_C"/>
</dbReference>
<organism evidence="11 12">
    <name type="scientific">Mycolicibacterium cosmeticum</name>
    <dbReference type="NCBI Taxonomy" id="258533"/>
    <lineage>
        <taxon>Bacteria</taxon>
        <taxon>Bacillati</taxon>
        <taxon>Actinomycetota</taxon>
        <taxon>Actinomycetes</taxon>
        <taxon>Mycobacteriales</taxon>
        <taxon>Mycobacteriaceae</taxon>
        <taxon>Mycolicibacterium</taxon>
    </lineage>
</organism>
<comment type="caution">
    <text evidence="11">The sequence shown here is derived from an EMBL/GenBank/DDBJ whole genome shotgun (WGS) entry which is preliminary data.</text>
</comment>
<evidence type="ECO:0000259" key="9">
    <source>
        <dbReference type="Pfam" id="PF00710"/>
    </source>
</evidence>
<dbReference type="InterPro" id="IPR006034">
    <property type="entry name" value="Asparaginase/glutaminase-like"/>
</dbReference>
<dbReference type="Pfam" id="PF17763">
    <property type="entry name" value="Asparaginase_C"/>
    <property type="match status" value="1"/>
</dbReference>
<dbReference type="PRINTS" id="PR00139">
    <property type="entry name" value="ASNGLNASE"/>
</dbReference>
<evidence type="ECO:0000256" key="1">
    <source>
        <dbReference type="ARBA" id="ARBA00010518"/>
    </source>
</evidence>
<evidence type="ECO:0000256" key="2">
    <source>
        <dbReference type="ARBA" id="ARBA00012920"/>
    </source>
</evidence>
<evidence type="ECO:0000256" key="8">
    <source>
        <dbReference type="PROSITE-ProRule" id="PRU10100"/>
    </source>
</evidence>
<comment type="catalytic activity">
    <reaction evidence="4">
        <text>L-asparagine + H2O = L-aspartate + NH4(+)</text>
        <dbReference type="Rhea" id="RHEA:21016"/>
        <dbReference type="ChEBI" id="CHEBI:15377"/>
        <dbReference type="ChEBI" id="CHEBI:28938"/>
        <dbReference type="ChEBI" id="CHEBI:29991"/>
        <dbReference type="ChEBI" id="CHEBI:58048"/>
        <dbReference type="EC" id="3.5.1.1"/>
    </reaction>
</comment>
<dbReference type="InterPro" id="IPR036152">
    <property type="entry name" value="Asp/glu_Ase-like_sf"/>
</dbReference>
<feature type="active site" evidence="7">
    <location>
        <position position="54"/>
    </location>
</feature>
<dbReference type="PROSITE" id="PS51732">
    <property type="entry name" value="ASN_GLN_ASE_3"/>
    <property type="match status" value="1"/>
</dbReference>
<dbReference type="SUPFAM" id="SSF53774">
    <property type="entry name" value="Glutaminase/Asparaginase"/>
    <property type="match status" value="1"/>
</dbReference>
<feature type="binding site" evidence="6">
    <location>
        <begin position="128"/>
        <end position="129"/>
    </location>
    <ligand>
        <name>substrate</name>
    </ligand>
</feature>
<feature type="binding site" evidence="6">
    <location>
        <position position="95"/>
    </location>
    <ligand>
        <name>substrate</name>
    </ligand>
</feature>
<dbReference type="InterPro" id="IPR037152">
    <property type="entry name" value="L-asparaginase_N_sf"/>
</dbReference>
<evidence type="ECO:0000313" key="11">
    <source>
        <dbReference type="EMBL" id="CDO08773.1"/>
    </source>
</evidence>
<gene>
    <name evidence="11" type="ORF">BN977_03593</name>
</gene>
<protein>
    <recommendedName>
        <fullName evidence="2">asparaginase</fullName>
        <ecNumber evidence="2">3.5.1.1</ecNumber>
    </recommendedName>
</protein>
<dbReference type="InterPro" id="IPR040919">
    <property type="entry name" value="Asparaginase_C"/>
</dbReference>
<feature type="active site" description="O-isoaspartyl threonine intermediate" evidence="5">
    <location>
        <position position="54"/>
    </location>
</feature>
<reference evidence="11" key="2">
    <citation type="submission" date="2014-03" db="EMBL/GenBank/DDBJ databases">
        <authorList>
            <person name="Urmite Genomes"/>
        </authorList>
    </citation>
    <scope>NUCLEOTIDE SEQUENCE</scope>
    <source>
        <strain evidence="11">DSM 44829</strain>
    </source>
</reference>
<keyword evidence="12" id="KW-1185">Reference proteome</keyword>
<dbReference type="FunFam" id="3.40.50.1170:FF:000001">
    <property type="entry name" value="L-asparaginase 2"/>
    <property type="match status" value="1"/>
</dbReference>
<evidence type="ECO:0000313" key="12">
    <source>
        <dbReference type="Proteomes" id="UP000028870"/>
    </source>
</evidence>
<feature type="active site" evidence="8">
    <location>
        <position position="128"/>
    </location>
</feature>
<dbReference type="Gene3D" id="3.40.50.1170">
    <property type="entry name" value="L-asparaginase, N-terminal domain"/>
    <property type="match status" value="1"/>
</dbReference>
<reference evidence="11" key="1">
    <citation type="submission" date="2014-03" db="EMBL/GenBank/DDBJ databases">
        <title>Draft Genome Sequence of Mycobacterium cosmeticum DSM 44829.</title>
        <authorList>
            <person name="Croce O."/>
            <person name="Robert C."/>
            <person name="Raoult D."/>
            <person name="Drancourt M."/>
        </authorList>
    </citation>
    <scope>NUCLEOTIDE SEQUENCE [LARGE SCALE GENOMIC DNA]</scope>
    <source>
        <strain evidence="11">DSM 44829</strain>
    </source>
</reference>
<dbReference type="PROSITE" id="PS00144">
    <property type="entry name" value="ASN_GLN_ASE_1"/>
    <property type="match status" value="1"/>
</dbReference>
<dbReference type="InterPro" id="IPR004550">
    <property type="entry name" value="AsnASE_II"/>
</dbReference>
<dbReference type="PANTHER" id="PTHR11707">
    <property type="entry name" value="L-ASPARAGINASE"/>
    <property type="match status" value="1"/>
</dbReference>
<dbReference type="Gene3D" id="3.40.50.40">
    <property type="match status" value="1"/>
</dbReference>
<dbReference type="EC" id="3.5.1.1" evidence="2"/>
<dbReference type="Proteomes" id="UP000028870">
    <property type="component" value="Unassembled WGS sequence"/>
</dbReference>
<dbReference type="CDD" id="cd08964">
    <property type="entry name" value="L-asparaginase_II"/>
    <property type="match status" value="1"/>
</dbReference>
<dbReference type="SMART" id="SM00870">
    <property type="entry name" value="Asparaginase"/>
    <property type="match status" value="1"/>
</dbReference>
<dbReference type="InterPro" id="IPR027475">
    <property type="entry name" value="Asparaginase/glutaminase_AS2"/>
</dbReference>
<evidence type="ECO:0000256" key="4">
    <source>
        <dbReference type="ARBA" id="ARBA00049366"/>
    </source>
</evidence>
<feature type="domain" description="L-asparaginase N-terminal" evidence="9">
    <location>
        <begin position="45"/>
        <end position="229"/>
    </location>
</feature>
<dbReference type="EMBL" id="CCBB010000002">
    <property type="protein sequence ID" value="CDO08773.1"/>
    <property type="molecule type" value="Genomic_DNA"/>
</dbReference>
<dbReference type="SFLD" id="SFLDS00057">
    <property type="entry name" value="Glutaminase/Asparaginase"/>
    <property type="match status" value="1"/>
</dbReference>
<dbReference type="Pfam" id="PF00710">
    <property type="entry name" value="Asparaginase"/>
    <property type="match status" value="1"/>
</dbReference>
<name>W9ATD8_MYCCO</name>
<feature type="domain" description="Asparaginase/glutaminase C-terminal" evidence="10">
    <location>
        <begin position="248"/>
        <end position="360"/>
    </location>
</feature>
<comment type="similarity">
    <text evidence="1">Belongs to the asparaginase 1 family.</text>
</comment>
<sequence length="365" mass="36838">MFHGVYTNDWPKRLCKRPGWCFIGREPAGSRSSPHYGTGFLQLPHVVVLTTGGTISSRSTPDAVVAVDDATAVLAGVETGDGITIEAHDLLRVGSYRMSLADMRCVADEVARTAARADVDGVVITHGTDTLEETAMLLDLLHADDRPVVLTGAQRAADIPDTDGPRNLGDAVAVAADPAARGHGVLVVFAGSVFAARGVRKAHTVDLAAFGNPAGTAGVVHSRRVTMHSVPARPPVLSHPGAAFGAVRVDIVAAYPGGDDTLLRAAARAGARGIVLAGMGIGNAPPGVADAVADLVADGVVVALATRVAAGPVLPVYGAGGGSDLVAAGAVAVGLPASQARIVLALLLSGDRSPAAVRAALPTYA</sequence>